<gene>
    <name evidence="1" type="ORF">NBRC110019_22600</name>
</gene>
<dbReference type="RefSeq" id="WP_281754979.1">
    <property type="nucleotide sequence ID" value="NZ_BRVP01000015.1"/>
</dbReference>
<evidence type="ECO:0000313" key="1">
    <source>
        <dbReference type="EMBL" id="GLB53220.1"/>
    </source>
</evidence>
<sequence length="63" mass="7099">MGRRLLAYGVDIYFTKLVNTFPDGNYAVMLKKIQALLGKIESEILKASLKNLEVKISALQKDK</sequence>
<organism evidence="1 2">
    <name type="scientific">Neptunitalea chrysea</name>
    <dbReference type="NCBI Taxonomy" id="1647581"/>
    <lineage>
        <taxon>Bacteria</taxon>
        <taxon>Pseudomonadati</taxon>
        <taxon>Bacteroidota</taxon>
        <taxon>Flavobacteriia</taxon>
        <taxon>Flavobacteriales</taxon>
        <taxon>Flavobacteriaceae</taxon>
        <taxon>Neptunitalea</taxon>
    </lineage>
</organism>
<evidence type="ECO:0000313" key="2">
    <source>
        <dbReference type="Proteomes" id="UP001143545"/>
    </source>
</evidence>
<name>A0A9W6B7V5_9FLAO</name>
<dbReference type="Proteomes" id="UP001143545">
    <property type="component" value="Unassembled WGS sequence"/>
</dbReference>
<reference evidence="1" key="1">
    <citation type="submission" date="2022-07" db="EMBL/GenBank/DDBJ databases">
        <title>Taxonomy of Novel Oxalotrophic and Methylotrophic Bacteria.</title>
        <authorList>
            <person name="Sahin N."/>
            <person name="Tani A."/>
        </authorList>
    </citation>
    <scope>NUCLEOTIDE SEQUENCE</scope>
    <source>
        <strain evidence="1">AM327</strain>
    </source>
</reference>
<comment type="caution">
    <text evidence="1">The sequence shown here is derived from an EMBL/GenBank/DDBJ whole genome shotgun (WGS) entry which is preliminary data.</text>
</comment>
<dbReference type="AlphaFoldDB" id="A0A9W6B7V5"/>
<dbReference type="EMBL" id="BRVP01000015">
    <property type="protein sequence ID" value="GLB53220.1"/>
    <property type="molecule type" value="Genomic_DNA"/>
</dbReference>
<keyword evidence="2" id="KW-1185">Reference proteome</keyword>
<accession>A0A9W6B7V5</accession>
<proteinExistence type="predicted"/>
<protein>
    <submittedName>
        <fullName evidence="1">Uncharacterized protein</fullName>
    </submittedName>
</protein>